<feature type="compositionally biased region" description="Basic residues" evidence="1">
    <location>
        <begin position="206"/>
        <end position="215"/>
    </location>
</feature>
<feature type="compositionally biased region" description="Low complexity" evidence="1">
    <location>
        <begin position="216"/>
        <end position="239"/>
    </location>
</feature>
<dbReference type="Proteomes" id="UP000248484">
    <property type="component" value="Chromosome 9"/>
</dbReference>
<evidence type="ECO:0000256" key="2">
    <source>
        <dbReference type="SAM" id="Phobius"/>
    </source>
</evidence>
<evidence type="ECO:0000313" key="3">
    <source>
        <dbReference type="Proteomes" id="UP000248484"/>
    </source>
</evidence>
<dbReference type="GO" id="GO:0016020">
    <property type="term" value="C:membrane"/>
    <property type="evidence" value="ECO:0007669"/>
    <property type="project" value="TreeGrafter"/>
</dbReference>
<dbReference type="AlphaFoldDB" id="A0A9W2WUN7"/>
<dbReference type="OrthoDB" id="8959856at2759"/>
<sequence>MASSTTVPLGSRYETQCVALSYLGVPSQEKLREQDLSSPQGVRQDTASQSLDQEILLKVKTAIEEELKSPDEEISEAFASTGFTGHSAVFSPTSPDSSAEDGLARLGEKAPPELRASLRAASQTPLSRTLKLFSTWGCTPETTVHAGGRNETLVPPILPRPVPLGWTRRAQEPGAHRGSLVRLSRGPPPPSAPRSRLARALPLTRSPRRRPRSAPRRAATPRTPRPEAAPAPATAPWRAEGFPASPCGSQSWRTEGPSVSPESWRQVAVEPEEVGSLDRNGAGGQSESKSPSSELAHVEKEGVPRARRRRPRPERGHDKGGPPPQGKALPPGGGAAAVAILAATVGVALAPRRK</sequence>
<evidence type="ECO:0000256" key="1">
    <source>
        <dbReference type="SAM" id="MobiDB-lite"/>
    </source>
</evidence>
<feature type="region of interest" description="Disordered" evidence="1">
    <location>
        <begin position="142"/>
        <end position="333"/>
    </location>
</feature>
<keyword evidence="3" id="KW-1185">Reference proteome</keyword>
<dbReference type="PANTHER" id="PTHR15758">
    <property type="entry name" value="BCL-2-LIKE PROTEIN 13"/>
    <property type="match status" value="1"/>
</dbReference>
<dbReference type="PANTHER" id="PTHR15758:SF2">
    <property type="entry name" value="BCL-2-LIKE PROTEIN 13"/>
    <property type="match status" value="1"/>
</dbReference>
<evidence type="ECO:0000313" key="4">
    <source>
        <dbReference type="RefSeq" id="XP_054942907.1"/>
    </source>
</evidence>
<keyword evidence="2" id="KW-0812">Transmembrane</keyword>
<dbReference type="InterPro" id="IPR042398">
    <property type="entry name" value="BCL2L13"/>
</dbReference>
<feature type="compositionally biased region" description="Polar residues" evidence="1">
    <location>
        <begin position="36"/>
        <end position="50"/>
    </location>
</feature>
<dbReference type="InterPro" id="IPR036834">
    <property type="entry name" value="Bcl-2-like_sf"/>
</dbReference>
<dbReference type="GO" id="GO:0005739">
    <property type="term" value="C:mitochondrion"/>
    <property type="evidence" value="ECO:0007669"/>
    <property type="project" value="TreeGrafter"/>
</dbReference>
<keyword evidence="2" id="KW-0472">Membrane</keyword>
<dbReference type="KEGG" id="pcad:114486831"/>
<keyword evidence="2" id="KW-1133">Transmembrane helix</keyword>
<dbReference type="GO" id="GO:0006915">
    <property type="term" value="P:apoptotic process"/>
    <property type="evidence" value="ECO:0007669"/>
    <property type="project" value="InterPro"/>
</dbReference>
<reference evidence="4" key="1">
    <citation type="submission" date="2025-08" db="UniProtKB">
        <authorList>
            <consortium name="RefSeq"/>
        </authorList>
    </citation>
    <scope>IDENTIFICATION</scope>
    <source>
        <tissue evidence="4">Muscle</tissue>
    </source>
</reference>
<dbReference type="RefSeq" id="XP_054942907.1">
    <property type="nucleotide sequence ID" value="XM_055086932.1"/>
</dbReference>
<accession>A0A9W2WUN7</accession>
<gene>
    <name evidence="4" type="primary">LOC114486831</name>
</gene>
<feature type="region of interest" description="Disordered" evidence="1">
    <location>
        <begin position="29"/>
        <end position="50"/>
    </location>
</feature>
<dbReference type="GeneID" id="114486831"/>
<name>A0A9W2WUN7_PHYMC</name>
<dbReference type="GO" id="GO:0042981">
    <property type="term" value="P:regulation of apoptotic process"/>
    <property type="evidence" value="ECO:0007669"/>
    <property type="project" value="InterPro"/>
</dbReference>
<protein>
    <submittedName>
        <fullName evidence="4">Bcl-2-like protein 13</fullName>
    </submittedName>
</protein>
<proteinExistence type="predicted"/>
<dbReference type="SUPFAM" id="SSF56854">
    <property type="entry name" value="Bcl-2 inhibitors of programmed cell death"/>
    <property type="match status" value="1"/>
</dbReference>
<feature type="compositionally biased region" description="Low complexity" evidence="1">
    <location>
        <begin position="193"/>
        <end position="205"/>
    </location>
</feature>
<feature type="transmembrane region" description="Helical" evidence="2">
    <location>
        <begin position="332"/>
        <end position="350"/>
    </location>
</feature>
<organism evidence="3 4">
    <name type="scientific">Physeter macrocephalus</name>
    <name type="common">Sperm whale</name>
    <name type="synonym">Physeter catodon</name>
    <dbReference type="NCBI Taxonomy" id="9755"/>
    <lineage>
        <taxon>Eukaryota</taxon>
        <taxon>Metazoa</taxon>
        <taxon>Chordata</taxon>
        <taxon>Craniata</taxon>
        <taxon>Vertebrata</taxon>
        <taxon>Euteleostomi</taxon>
        <taxon>Mammalia</taxon>
        <taxon>Eutheria</taxon>
        <taxon>Laurasiatheria</taxon>
        <taxon>Artiodactyla</taxon>
        <taxon>Whippomorpha</taxon>
        <taxon>Cetacea</taxon>
        <taxon>Odontoceti</taxon>
        <taxon>Physeteridae</taxon>
        <taxon>Physeter</taxon>
    </lineage>
</organism>